<accession>A0A9K3GHL2</accession>
<feature type="compositionally biased region" description="Acidic residues" evidence="1">
    <location>
        <begin position="71"/>
        <end position="100"/>
    </location>
</feature>
<feature type="compositionally biased region" description="Low complexity" evidence="1">
    <location>
        <begin position="213"/>
        <end position="222"/>
    </location>
</feature>
<comment type="caution">
    <text evidence="2">The sequence shown here is derived from an EMBL/GenBank/DDBJ whole genome shotgun (WGS) entry which is preliminary data.</text>
</comment>
<dbReference type="EMBL" id="BDIP01000715">
    <property type="protein sequence ID" value="GIQ82496.1"/>
    <property type="molecule type" value="Genomic_DNA"/>
</dbReference>
<dbReference type="AlphaFoldDB" id="A0A9K3GHL2"/>
<gene>
    <name evidence="2" type="ORF">KIPB_003649</name>
</gene>
<name>A0A9K3GHL2_9EUKA</name>
<feature type="compositionally biased region" description="Basic and acidic residues" evidence="1">
    <location>
        <begin position="424"/>
        <end position="435"/>
    </location>
</feature>
<evidence type="ECO:0000256" key="1">
    <source>
        <dbReference type="SAM" id="MobiDB-lite"/>
    </source>
</evidence>
<dbReference type="Proteomes" id="UP000265618">
    <property type="component" value="Unassembled WGS sequence"/>
</dbReference>
<organism evidence="2 3">
    <name type="scientific">Kipferlia bialata</name>
    <dbReference type="NCBI Taxonomy" id="797122"/>
    <lineage>
        <taxon>Eukaryota</taxon>
        <taxon>Metamonada</taxon>
        <taxon>Carpediemonas-like organisms</taxon>
        <taxon>Kipferlia</taxon>
    </lineage>
</organism>
<evidence type="ECO:0000313" key="3">
    <source>
        <dbReference type="Proteomes" id="UP000265618"/>
    </source>
</evidence>
<protein>
    <submittedName>
        <fullName evidence="2">Uncharacterized protein</fullName>
    </submittedName>
</protein>
<reference evidence="2 3" key="1">
    <citation type="journal article" date="2018" name="PLoS ONE">
        <title>The draft genome of Kipferlia bialata reveals reductive genome evolution in fornicate parasites.</title>
        <authorList>
            <person name="Tanifuji G."/>
            <person name="Takabayashi S."/>
            <person name="Kume K."/>
            <person name="Takagi M."/>
            <person name="Nakayama T."/>
            <person name="Kamikawa R."/>
            <person name="Inagaki Y."/>
            <person name="Hashimoto T."/>
        </authorList>
    </citation>
    <scope>NUCLEOTIDE SEQUENCE [LARGE SCALE GENOMIC DNA]</scope>
    <source>
        <strain evidence="2">NY0173</strain>
    </source>
</reference>
<feature type="region of interest" description="Disordered" evidence="1">
    <location>
        <begin position="399"/>
        <end position="435"/>
    </location>
</feature>
<evidence type="ECO:0000313" key="2">
    <source>
        <dbReference type="EMBL" id="GIQ82496.1"/>
    </source>
</evidence>
<keyword evidence="3" id="KW-1185">Reference proteome</keyword>
<feature type="compositionally biased region" description="Basic and acidic residues" evidence="1">
    <location>
        <begin position="225"/>
        <end position="246"/>
    </location>
</feature>
<proteinExistence type="predicted"/>
<feature type="region of interest" description="Disordered" evidence="1">
    <location>
        <begin position="57"/>
        <end position="100"/>
    </location>
</feature>
<sequence length="489" mass="52924">MKGFSLQDRELALPLFRALHDTLIIGHLHDFRLDGSDASALLSGVWDQYTSDGSRLMLGGRTEHTHTPSDSDSDSSVGDDDQETTEEGTEEEAEDTPVVEEDSPLFADVLEVVVYYLRQIGTPLTVVDSLYAEAQLKGEGETASEGGEGVYQYAGRAPSQLSHVYLSALLYVVWRLGVVERVMLGDSVPSLYLPYLSVLSRERAKAGREGAAERLAAMAASGPSKSDKSQEVNPDTDPRFRNVNTRDRRRRGRVEEDPLEKHRRIAALGRRAVCLNNTRDRLVQDVAHAAAQLEALDQSDVYSNGYTAAGLASMESTPLPPLDPSVLLARDKAASTLGALLGVSVKASQNRGLSVIVPHSRDKSTARPSVTPHVSLSRGVFDEGIGMYPRCLFDVDPSAPLPRTGDSSKSKKKKGEVGTVGSYTDRERESLADQAKAKREMQMLYLRVSERIKAQEGVAEIKLLGTILGRLGGTGKGGSSFSPVVDKGS</sequence>
<feature type="region of interest" description="Disordered" evidence="1">
    <location>
        <begin position="210"/>
        <end position="255"/>
    </location>
</feature>